<name>A0AA38CNV5_TAXCH</name>
<reference evidence="2 3" key="1">
    <citation type="journal article" date="2021" name="Nat. Plants">
        <title>The Taxus genome provides insights into paclitaxel biosynthesis.</title>
        <authorList>
            <person name="Xiong X."/>
            <person name="Gou J."/>
            <person name="Liao Q."/>
            <person name="Li Y."/>
            <person name="Zhou Q."/>
            <person name="Bi G."/>
            <person name="Li C."/>
            <person name="Du R."/>
            <person name="Wang X."/>
            <person name="Sun T."/>
            <person name="Guo L."/>
            <person name="Liang H."/>
            <person name="Lu P."/>
            <person name="Wu Y."/>
            <person name="Zhang Z."/>
            <person name="Ro D.K."/>
            <person name="Shang Y."/>
            <person name="Huang S."/>
            <person name="Yan J."/>
        </authorList>
    </citation>
    <scope>NUCLEOTIDE SEQUENCE [LARGE SCALE GENOMIC DNA]</scope>
    <source>
        <strain evidence="2">Ta-2019</strain>
    </source>
</reference>
<evidence type="ECO:0000256" key="1">
    <source>
        <dbReference type="SAM" id="MobiDB-lite"/>
    </source>
</evidence>
<protein>
    <submittedName>
        <fullName evidence="2">Uncharacterized protein</fullName>
    </submittedName>
</protein>
<organism evidence="2 3">
    <name type="scientific">Taxus chinensis</name>
    <name type="common">Chinese yew</name>
    <name type="synonym">Taxus wallichiana var. chinensis</name>
    <dbReference type="NCBI Taxonomy" id="29808"/>
    <lineage>
        <taxon>Eukaryota</taxon>
        <taxon>Viridiplantae</taxon>
        <taxon>Streptophyta</taxon>
        <taxon>Embryophyta</taxon>
        <taxon>Tracheophyta</taxon>
        <taxon>Spermatophyta</taxon>
        <taxon>Pinopsida</taxon>
        <taxon>Pinidae</taxon>
        <taxon>Conifers II</taxon>
        <taxon>Cupressales</taxon>
        <taxon>Taxaceae</taxon>
        <taxon>Taxus</taxon>
    </lineage>
</organism>
<proteinExistence type="predicted"/>
<dbReference type="AlphaFoldDB" id="A0AA38CNV5"/>
<feature type="region of interest" description="Disordered" evidence="1">
    <location>
        <begin position="24"/>
        <end position="56"/>
    </location>
</feature>
<sequence>MVGEDPVVETQVVEEHRVQDSVLELPQEAPPHLNTTASPIQEMPLLPPEQGTIDMPIMEPESDEMFPWMKETIAHDTCTVQQVMVPDLSTIASLAKGRKRKLAHTASRSYSGDT</sequence>
<dbReference type="EMBL" id="JAHRHJ020000009">
    <property type="protein sequence ID" value="KAH9299999.1"/>
    <property type="molecule type" value="Genomic_DNA"/>
</dbReference>
<accession>A0AA38CNV5</accession>
<comment type="caution">
    <text evidence="2">The sequence shown here is derived from an EMBL/GenBank/DDBJ whole genome shotgun (WGS) entry which is preliminary data.</text>
</comment>
<dbReference type="Proteomes" id="UP000824469">
    <property type="component" value="Unassembled WGS sequence"/>
</dbReference>
<evidence type="ECO:0000313" key="2">
    <source>
        <dbReference type="EMBL" id="KAH9299999.1"/>
    </source>
</evidence>
<keyword evidence="3" id="KW-1185">Reference proteome</keyword>
<gene>
    <name evidence="2" type="ORF">KI387_011582</name>
</gene>
<feature type="non-terminal residue" evidence="2">
    <location>
        <position position="114"/>
    </location>
</feature>
<evidence type="ECO:0000313" key="3">
    <source>
        <dbReference type="Proteomes" id="UP000824469"/>
    </source>
</evidence>